<dbReference type="Proteomes" id="UP000027178">
    <property type="component" value="Unassembled WGS sequence"/>
</dbReference>
<keyword evidence="9" id="KW-1185">Reference proteome</keyword>
<keyword evidence="5 7" id="KW-0472">Membrane</keyword>
<feature type="transmembrane region" description="Helical" evidence="7">
    <location>
        <begin position="144"/>
        <end position="166"/>
    </location>
</feature>
<evidence type="ECO:0000256" key="6">
    <source>
        <dbReference type="SAM" id="MobiDB-lite"/>
    </source>
</evidence>
<dbReference type="EMBL" id="JNBY01000043">
    <property type="protein sequence ID" value="KDN87267.1"/>
    <property type="molecule type" value="Genomic_DNA"/>
</dbReference>
<evidence type="ECO:0000256" key="1">
    <source>
        <dbReference type="ARBA" id="ARBA00004651"/>
    </source>
</evidence>
<reference evidence="8 9" key="1">
    <citation type="submission" date="2014-05" db="EMBL/GenBank/DDBJ databases">
        <title>Draft Genome Sequence of Kitasatospora cheerisanensis KCTC 2395.</title>
        <authorList>
            <person name="Nam D.H."/>
        </authorList>
    </citation>
    <scope>NUCLEOTIDE SEQUENCE [LARGE SCALE GENOMIC DNA]</scope>
    <source>
        <strain evidence="8 9">KCTC 2395</strain>
    </source>
</reference>
<evidence type="ECO:0000256" key="4">
    <source>
        <dbReference type="ARBA" id="ARBA00022989"/>
    </source>
</evidence>
<feature type="transmembrane region" description="Helical" evidence="7">
    <location>
        <begin position="109"/>
        <end position="132"/>
    </location>
</feature>
<keyword evidence="4 7" id="KW-1133">Transmembrane helix</keyword>
<sequence length="197" mass="20745">MRCSKARWPDSEWRCRSARSACCCSRRAAAAGPGRRRRHGGRRGRRRVRGRRRAGRPRVAHLLAGHETAVRAVSALLLGAIAVHGLLGLRRTAADAADTPAPRSAARAFVRFALLTLVNPTTALYFTALVAARGADARAGATAFATGVFLASLAWQHLLAAAGAFAGARLGPTVRRSTYAAGYGLVAVLALRLALTG</sequence>
<feature type="transmembrane region" description="Helical" evidence="7">
    <location>
        <begin position="178"/>
        <end position="195"/>
    </location>
</feature>
<name>A0A066Z1B2_9ACTN</name>
<evidence type="ECO:0000313" key="8">
    <source>
        <dbReference type="EMBL" id="KDN87267.1"/>
    </source>
</evidence>
<accession>A0A066Z1B2</accession>
<dbReference type="GO" id="GO:0006865">
    <property type="term" value="P:amino acid transport"/>
    <property type="evidence" value="ECO:0007669"/>
    <property type="project" value="InterPro"/>
</dbReference>
<dbReference type="Pfam" id="PF01810">
    <property type="entry name" value="LysE"/>
    <property type="match status" value="1"/>
</dbReference>
<keyword evidence="2" id="KW-1003">Cell membrane</keyword>
<dbReference type="InterPro" id="IPR001123">
    <property type="entry name" value="LeuE-type"/>
</dbReference>
<evidence type="ECO:0000256" key="5">
    <source>
        <dbReference type="ARBA" id="ARBA00023136"/>
    </source>
</evidence>
<evidence type="ECO:0000313" key="9">
    <source>
        <dbReference type="Proteomes" id="UP000027178"/>
    </source>
</evidence>
<feature type="region of interest" description="Disordered" evidence="6">
    <location>
        <begin position="32"/>
        <end position="56"/>
    </location>
</feature>
<dbReference type="PATRIC" id="fig|1348663.4.peg.937"/>
<dbReference type="AlphaFoldDB" id="A0A066Z1B2"/>
<evidence type="ECO:0000256" key="2">
    <source>
        <dbReference type="ARBA" id="ARBA00022475"/>
    </source>
</evidence>
<protein>
    <recommendedName>
        <fullName evidence="10">Lysine transporter LysE</fullName>
    </recommendedName>
</protein>
<evidence type="ECO:0000256" key="3">
    <source>
        <dbReference type="ARBA" id="ARBA00022692"/>
    </source>
</evidence>
<dbReference type="HOGENOM" id="CLU_1382524_0_0_11"/>
<dbReference type="GO" id="GO:0005886">
    <property type="term" value="C:plasma membrane"/>
    <property type="evidence" value="ECO:0007669"/>
    <property type="project" value="UniProtKB-SubCell"/>
</dbReference>
<evidence type="ECO:0008006" key="10">
    <source>
        <dbReference type="Google" id="ProtNLM"/>
    </source>
</evidence>
<proteinExistence type="predicted"/>
<dbReference type="eggNOG" id="COG1279">
    <property type="taxonomic scope" value="Bacteria"/>
</dbReference>
<evidence type="ECO:0000256" key="7">
    <source>
        <dbReference type="SAM" id="Phobius"/>
    </source>
</evidence>
<comment type="subcellular location">
    <subcellularLocation>
        <location evidence="1">Cell membrane</location>
        <topology evidence="1">Multi-pass membrane protein</topology>
    </subcellularLocation>
</comment>
<gene>
    <name evidence="8" type="ORF">KCH_09840</name>
</gene>
<feature type="compositionally biased region" description="Basic residues" evidence="6">
    <location>
        <begin position="34"/>
        <end position="56"/>
    </location>
</feature>
<comment type="caution">
    <text evidence="8">The sequence shown here is derived from an EMBL/GenBank/DDBJ whole genome shotgun (WGS) entry which is preliminary data.</text>
</comment>
<organism evidence="8 9">
    <name type="scientific">Kitasatospora cheerisanensis KCTC 2395</name>
    <dbReference type="NCBI Taxonomy" id="1348663"/>
    <lineage>
        <taxon>Bacteria</taxon>
        <taxon>Bacillati</taxon>
        <taxon>Actinomycetota</taxon>
        <taxon>Actinomycetes</taxon>
        <taxon>Kitasatosporales</taxon>
        <taxon>Streptomycetaceae</taxon>
        <taxon>Kitasatospora</taxon>
    </lineage>
</organism>
<keyword evidence="3 7" id="KW-0812">Transmembrane</keyword>